<gene>
    <name evidence="1" type="ORF">N0A02_32975</name>
</gene>
<accession>A0ABV1LY77</accession>
<dbReference type="RefSeq" id="WP_349545875.1">
    <property type="nucleotide sequence ID" value="NZ_JAOALG010000003.1"/>
</dbReference>
<keyword evidence="1" id="KW-0614">Plasmid</keyword>
<protein>
    <submittedName>
        <fullName evidence="1">Uncharacterized protein</fullName>
    </submittedName>
</protein>
<keyword evidence="2" id="KW-1185">Reference proteome</keyword>
<reference evidence="1 2" key="1">
    <citation type="journal article" date="2024" name="Chem. Sci.">
        <title>Discovery of a lagriamide polyketide by integrated genome mining, isotopic labeling, and untargeted metabolomics.</title>
        <authorList>
            <person name="Fergusson C.H."/>
            <person name="Saulog J."/>
            <person name="Paulo B.S."/>
            <person name="Wilson D.M."/>
            <person name="Liu D.Y."/>
            <person name="Morehouse N.J."/>
            <person name="Waterworth S."/>
            <person name="Barkei J."/>
            <person name="Gray C.A."/>
            <person name="Kwan J.C."/>
            <person name="Eustaquio A.S."/>
            <person name="Linington R.G."/>
        </authorList>
    </citation>
    <scope>NUCLEOTIDE SEQUENCE [LARGE SCALE GENOMIC DNA]</scope>
    <source>
        <strain evidence="1 2">RL17-338-BIF-B</strain>
    </source>
</reference>
<evidence type="ECO:0000313" key="2">
    <source>
        <dbReference type="Proteomes" id="UP001469089"/>
    </source>
</evidence>
<dbReference type="Proteomes" id="UP001469089">
    <property type="component" value="Unassembled WGS sequence"/>
</dbReference>
<organism evidence="1 2">
    <name type="scientific">Paraburkholderia acidicola</name>
    <dbReference type="NCBI Taxonomy" id="1912599"/>
    <lineage>
        <taxon>Bacteria</taxon>
        <taxon>Pseudomonadati</taxon>
        <taxon>Pseudomonadota</taxon>
        <taxon>Betaproteobacteria</taxon>
        <taxon>Burkholderiales</taxon>
        <taxon>Burkholderiaceae</taxon>
        <taxon>Paraburkholderia</taxon>
    </lineage>
</organism>
<dbReference type="EMBL" id="JAOALG010000003">
    <property type="protein sequence ID" value="MEQ5844277.1"/>
    <property type="molecule type" value="Genomic_DNA"/>
</dbReference>
<evidence type="ECO:0000313" key="1">
    <source>
        <dbReference type="EMBL" id="MEQ5844277.1"/>
    </source>
</evidence>
<name>A0ABV1LY77_9BURK</name>
<geneLocation type="plasmid" evidence="1">
    <name>pl1</name>
</geneLocation>
<comment type="caution">
    <text evidence="1">The sequence shown here is derived from an EMBL/GenBank/DDBJ whole genome shotgun (WGS) entry which is preliminary data.</text>
</comment>
<proteinExistence type="predicted"/>
<sequence length="74" mass="8285">MLNEEREAIEALGWQTINVYGYSHATGWTIGIYCLSGTWESILWDGKQVHARFPSPLAAAQLHVEIIRNATALD</sequence>